<evidence type="ECO:0000256" key="1">
    <source>
        <dbReference type="ARBA" id="ARBA00004162"/>
    </source>
</evidence>
<feature type="region of interest" description="Disordered" evidence="10">
    <location>
        <begin position="97"/>
        <end position="128"/>
    </location>
</feature>
<protein>
    <recommendedName>
        <fullName evidence="9">Regulator of SigK</fullName>
    </recommendedName>
    <alternativeName>
        <fullName evidence="8">Sigma-K anti-sigma factor RskA</fullName>
    </alternativeName>
</protein>
<proteinExistence type="predicted"/>
<gene>
    <name evidence="13" type="ORF">ACFFVD_11370</name>
</gene>
<evidence type="ECO:0000259" key="12">
    <source>
        <dbReference type="Pfam" id="PF10099"/>
    </source>
</evidence>
<evidence type="ECO:0000256" key="9">
    <source>
        <dbReference type="ARBA" id="ARBA00030803"/>
    </source>
</evidence>
<comment type="caution">
    <text evidence="13">The sequence shown here is derived from an EMBL/GenBank/DDBJ whole genome shotgun (WGS) entry which is preliminary data.</text>
</comment>
<dbReference type="InterPro" id="IPR018764">
    <property type="entry name" value="RskA_C"/>
</dbReference>
<keyword evidence="14" id="KW-1185">Reference proteome</keyword>
<keyword evidence="7" id="KW-0804">Transcription</keyword>
<feature type="domain" description="Anti-sigma K factor RskA C-terminal" evidence="12">
    <location>
        <begin position="146"/>
        <end position="301"/>
    </location>
</feature>
<dbReference type="Pfam" id="PF10099">
    <property type="entry name" value="RskA_C"/>
    <property type="match status" value="1"/>
</dbReference>
<evidence type="ECO:0000256" key="8">
    <source>
        <dbReference type="ARBA" id="ARBA00029829"/>
    </source>
</evidence>
<keyword evidence="3 11" id="KW-0812">Transmembrane</keyword>
<feature type="compositionally biased region" description="Low complexity" evidence="10">
    <location>
        <begin position="176"/>
        <end position="192"/>
    </location>
</feature>
<reference evidence="13 14" key="1">
    <citation type="submission" date="2024-09" db="EMBL/GenBank/DDBJ databases">
        <authorList>
            <person name="Sun Q."/>
            <person name="Mori K."/>
        </authorList>
    </citation>
    <scope>NUCLEOTIDE SEQUENCE [LARGE SCALE GENOMIC DNA]</scope>
    <source>
        <strain evidence="13 14">CCM 7659</strain>
    </source>
</reference>
<feature type="region of interest" description="Disordered" evidence="10">
    <location>
        <begin position="167"/>
        <end position="194"/>
    </location>
</feature>
<keyword evidence="6 11" id="KW-0472">Membrane</keyword>
<dbReference type="Gene3D" id="1.10.10.1320">
    <property type="entry name" value="Anti-sigma factor, zinc-finger domain"/>
    <property type="match status" value="1"/>
</dbReference>
<feature type="transmembrane region" description="Helical" evidence="11">
    <location>
        <begin position="141"/>
        <end position="164"/>
    </location>
</feature>
<accession>A0ABV5JRL2</accession>
<dbReference type="PANTHER" id="PTHR37461:SF1">
    <property type="entry name" value="ANTI-SIGMA-K FACTOR RSKA"/>
    <property type="match status" value="1"/>
</dbReference>
<name>A0ABV5JRL2_9ACTN</name>
<evidence type="ECO:0000256" key="2">
    <source>
        <dbReference type="ARBA" id="ARBA00022475"/>
    </source>
</evidence>
<feature type="compositionally biased region" description="Basic and acidic residues" evidence="10">
    <location>
        <begin position="97"/>
        <end position="107"/>
    </location>
</feature>
<evidence type="ECO:0000313" key="13">
    <source>
        <dbReference type="EMBL" id="MFB9260402.1"/>
    </source>
</evidence>
<dbReference type="InterPro" id="IPR041916">
    <property type="entry name" value="Anti_sigma_zinc_sf"/>
</dbReference>
<feature type="compositionally biased region" description="Basic and acidic residues" evidence="10">
    <location>
        <begin position="1"/>
        <end position="10"/>
    </location>
</feature>
<comment type="subcellular location">
    <subcellularLocation>
        <location evidence="1">Cell membrane</location>
        <topology evidence="1">Single-pass membrane protein</topology>
    </subcellularLocation>
</comment>
<keyword evidence="4 11" id="KW-1133">Transmembrane helix</keyword>
<evidence type="ECO:0000256" key="10">
    <source>
        <dbReference type="SAM" id="MobiDB-lite"/>
    </source>
</evidence>
<dbReference type="InterPro" id="IPR051474">
    <property type="entry name" value="Anti-sigma-K/W_factor"/>
</dbReference>
<keyword evidence="2" id="KW-1003">Cell membrane</keyword>
<organism evidence="13 14">
    <name type="scientific">Dietzia aerolata</name>
    <dbReference type="NCBI Taxonomy" id="595984"/>
    <lineage>
        <taxon>Bacteria</taxon>
        <taxon>Bacillati</taxon>
        <taxon>Actinomycetota</taxon>
        <taxon>Actinomycetes</taxon>
        <taxon>Mycobacteriales</taxon>
        <taxon>Dietziaceae</taxon>
        <taxon>Dietzia</taxon>
    </lineage>
</organism>
<evidence type="ECO:0000256" key="5">
    <source>
        <dbReference type="ARBA" id="ARBA00023015"/>
    </source>
</evidence>
<dbReference type="PANTHER" id="PTHR37461">
    <property type="entry name" value="ANTI-SIGMA-K FACTOR RSKA"/>
    <property type="match status" value="1"/>
</dbReference>
<evidence type="ECO:0000256" key="11">
    <source>
        <dbReference type="SAM" id="Phobius"/>
    </source>
</evidence>
<evidence type="ECO:0000256" key="4">
    <source>
        <dbReference type="ARBA" id="ARBA00022989"/>
    </source>
</evidence>
<dbReference type="Proteomes" id="UP001589700">
    <property type="component" value="Unassembled WGS sequence"/>
</dbReference>
<evidence type="ECO:0000256" key="3">
    <source>
        <dbReference type="ARBA" id="ARBA00022692"/>
    </source>
</evidence>
<dbReference type="EMBL" id="JBHMDY010000006">
    <property type="protein sequence ID" value="MFB9260402.1"/>
    <property type="molecule type" value="Genomic_DNA"/>
</dbReference>
<sequence>MTDRNHDHPGSPDGTHGIDPADLDLYALDALPGPETDALEEALVNAPEDQRVSMLAHIAATREVAADMVAGAGLDASPPPALRARVLDEVATYARREAAGRPGKFDDDNNTTDPAPGDRSDGDGSVVDLSSARANRGRRTWAVIGSAAAAVLLVAGGVAIGWLAGGSSSEDNLPVATPSSTTPPTDSSSAPSMPEGVAQLLASDDLEISRGPVGSAGAATVLASQSADMAVISMTGLPEPDAGRAYQLWLMGDHDPIPAGTMEAGQVGPSPAAMINDIRGSAQIGITNEPAGGSPAPTGDVLAALDLT</sequence>
<dbReference type="RefSeq" id="WP_380023645.1">
    <property type="nucleotide sequence ID" value="NZ_JBHMDY010000006.1"/>
</dbReference>
<evidence type="ECO:0000313" key="14">
    <source>
        <dbReference type="Proteomes" id="UP001589700"/>
    </source>
</evidence>
<evidence type="ECO:0000256" key="6">
    <source>
        <dbReference type="ARBA" id="ARBA00023136"/>
    </source>
</evidence>
<feature type="region of interest" description="Disordered" evidence="10">
    <location>
        <begin position="1"/>
        <end position="23"/>
    </location>
</feature>
<keyword evidence="5" id="KW-0805">Transcription regulation</keyword>
<evidence type="ECO:0000256" key="7">
    <source>
        <dbReference type="ARBA" id="ARBA00023163"/>
    </source>
</evidence>